<dbReference type="PANTHER" id="PTHR43227">
    <property type="entry name" value="BLL4140 PROTEIN"/>
    <property type="match status" value="1"/>
</dbReference>
<evidence type="ECO:0000256" key="7">
    <source>
        <dbReference type="RuleBase" id="RU363032"/>
    </source>
</evidence>
<comment type="caution">
    <text evidence="9">The sequence shown here is derived from an EMBL/GenBank/DDBJ whole genome shotgun (WGS) entry which is preliminary data.</text>
</comment>
<feature type="transmembrane region" description="Helical" evidence="7">
    <location>
        <begin position="32"/>
        <end position="51"/>
    </location>
</feature>
<dbReference type="Proteomes" id="UP001589619">
    <property type="component" value="Unassembled WGS sequence"/>
</dbReference>
<accession>A0ABV5VW21</accession>
<comment type="subcellular location">
    <subcellularLocation>
        <location evidence="1 7">Cell membrane</location>
        <topology evidence="1 7">Multi-pass membrane protein</topology>
    </subcellularLocation>
</comment>
<evidence type="ECO:0000256" key="5">
    <source>
        <dbReference type="ARBA" id="ARBA00022989"/>
    </source>
</evidence>
<gene>
    <name evidence="9" type="ORF">ACFFNY_13230</name>
</gene>
<organism evidence="9 10">
    <name type="scientific">Paenibacillus hodogayensis</name>
    <dbReference type="NCBI Taxonomy" id="279208"/>
    <lineage>
        <taxon>Bacteria</taxon>
        <taxon>Bacillati</taxon>
        <taxon>Bacillota</taxon>
        <taxon>Bacilli</taxon>
        <taxon>Bacillales</taxon>
        <taxon>Paenibacillaceae</taxon>
        <taxon>Paenibacillus</taxon>
    </lineage>
</organism>
<name>A0ABV5VW21_9BACL</name>
<dbReference type="EMBL" id="JBHMAG010000010">
    <property type="protein sequence ID" value="MFB9752522.1"/>
    <property type="molecule type" value="Genomic_DNA"/>
</dbReference>
<dbReference type="RefSeq" id="WP_344903950.1">
    <property type="nucleotide sequence ID" value="NZ_BAAAYO010000001.1"/>
</dbReference>
<evidence type="ECO:0000256" key="1">
    <source>
        <dbReference type="ARBA" id="ARBA00004651"/>
    </source>
</evidence>
<feature type="transmembrane region" description="Helical" evidence="7">
    <location>
        <begin position="99"/>
        <end position="118"/>
    </location>
</feature>
<protein>
    <submittedName>
        <fullName evidence="9">ABC transporter permease</fullName>
    </submittedName>
</protein>
<evidence type="ECO:0000256" key="6">
    <source>
        <dbReference type="ARBA" id="ARBA00023136"/>
    </source>
</evidence>
<feature type="transmembrane region" description="Helical" evidence="7">
    <location>
        <begin position="229"/>
        <end position="255"/>
    </location>
</feature>
<evidence type="ECO:0000256" key="4">
    <source>
        <dbReference type="ARBA" id="ARBA00022692"/>
    </source>
</evidence>
<comment type="similarity">
    <text evidence="7">Belongs to the binding-protein-dependent transport system permease family.</text>
</comment>
<feature type="transmembrane region" description="Helical" evidence="7">
    <location>
        <begin position="184"/>
        <end position="208"/>
    </location>
</feature>
<evidence type="ECO:0000256" key="2">
    <source>
        <dbReference type="ARBA" id="ARBA00022448"/>
    </source>
</evidence>
<dbReference type="Gene3D" id="1.10.3720.10">
    <property type="entry name" value="MetI-like"/>
    <property type="match status" value="1"/>
</dbReference>
<dbReference type="PANTHER" id="PTHR43227:SF11">
    <property type="entry name" value="BLL4140 PROTEIN"/>
    <property type="match status" value="1"/>
</dbReference>
<evidence type="ECO:0000256" key="3">
    <source>
        <dbReference type="ARBA" id="ARBA00022475"/>
    </source>
</evidence>
<dbReference type="PROSITE" id="PS50928">
    <property type="entry name" value="ABC_TM1"/>
    <property type="match status" value="1"/>
</dbReference>
<sequence>MQNSSGEIVLQAKTTTSIRVRSRLLKNIKANWDLYALLLPVVVYFIVFEYTPMYGVLIAFKNFVATKGIWGSSWVGFAHFERFFKGFYFGRLLKNTLGISFYQLVVGFPVPIVLALCINEVRNKYFKSFVQTITYAPHFLSTVVLVGMVMIFLSPKYGVINVLLHYVGIGPISFMTDAAWFKTIYVFSGVWQNMGWSSIIYLAALAGIDPQLHEAARIDGASRLQRIRHVNLPGIMPTIIVLLLLQIGTIMGVGFEKAFLMQNPLNMEASDIISTYVYRTGIVEGQFSFSTAVGLFNSVVNLTLLVVVNTAVKRLNHTGLW</sequence>
<keyword evidence="5 7" id="KW-1133">Transmembrane helix</keyword>
<dbReference type="Pfam" id="PF00528">
    <property type="entry name" value="BPD_transp_1"/>
    <property type="match status" value="1"/>
</dbReference>
<feature type="transmembrane region" description="Helical" evidence="7">
    <location>
        <begin position="287"/>
        <end position="308"/>
    </location>
</feature>
<keyword evidence="3" id="KW-1003">Cell membrane</keyword>
<evidence type="ECO:0000313" key="10">
    <source>
        <dbReference type="Proteomes" id="UP001589619"/>
    </source>
</evidence>
<keyword evidence="4 7" id="KW-0812">Transmembrane</keyword>
<evidence type="ECO:0000259" key="8">
    <source>
        <dbReference type="PROSITE" id="PS50928"/>
    </source>
</evidence>
<dbReference type="InterPro" id="IPR035906">
    <property type="entry name" value="MetI-like_sf"/>
</dbReference>
<dbReference type="InterPro" id="IPR000515">
    <property type="entry name" value="MetI-like"/>
</dbReference>
<dbReference type="CDD" id="cd06261">
    <property type="entry name" value="TM_PBP2"/>
    <property type="match status" value="1"/>
</dbReference>
<dbReference type="SUPFAM" id="SSF161098">
    <property type="entry name" value="MetI-like"/>
    <property type="match status" value="1"/>
</dbReference>
<keyword evidence="6 7" id="KW-0472">Membrane</keyword>
<dbReference type="InterPro" id="IPR050809">
    <property type="entry name" value="UgpAE/MalFG_permease"/>
</dbReference>
<feature type="transmembrane region" description="Helical" evidence="7">
    <location>
        <begin position="139"/>
        <end position="164"/>
    </location>
</feature>
<keyword evidence="2 7" id="KW-0813">Transport</keyword>
<evidence type="ECO:0000313" key="9">
    <source>
        <dbReference type="EMBL" id="MFB9752522.1"/>
    </source>
</evidence>
<proteinExistence type="inferred from homology"/>
<keyword evidence="10" id="KW-1185">Reference proteome</keyword>
<reference evidence="9 10" key="1">
    <citation type="submission" date="2024-09" db="EMBL/GenBank/DDBJ databases">
        <authorList>
            <person name="Sun Q."/>
            <person name="Mori K."/>
        </authorList>
    </citation>
    <scope>NUCLEOTIDE SEQUENCE [LARGE SCALE GENOMIC DNA]</scope>
    <source>
        <strain evidence="9 10">JCM 12520</strain>
    </source>
</reference>
<feature type="domain" description="ABC transmembrane type-1" evidence="8">
    <location>
        <begin position="93"/>
        <end position="308"/>
    </location>
</feature>